<accession>A0ABS9QCS8</accession>
<protein>
    <submittedName>
        <fullName evidence="1">Uncharacterized protein</fullName>
    </submittedName>
</protein>
<sequence length="112" mass="12110">MRDEKIFMALRCSQSKADSEPLPVDQPGSACSQIADHRGAILIKDACSGLKYRSLQTIVRPWCSWGGLGLGGTLSWADGRYAVHGEALARTSLEHFGDSKSIGAKLGFSVKW</sequence>
<dbReference type="EMBL" id="JAKREW010000004">
    <property type="protein sequence ID" value="MCG7504703.1"/>
    <property type="molecule type" value="Genomic_DNA"/>
</dbReference>
<dbReference type="RefSeq" id="WP_239363225.1">
    <property type="nucleotide sequence ID" value="NZ_JAKREW010000004.1"/>
</dbReference>
<proteinExistence type="predicted"/>
<name>A0ABS9QCS8_9HYPH</name>
<evidence type="ECO:0000313" key="2">
    <source>
        <dbReference type="Proteomes" id="UP001201701"/>
    </source>
</evidence>
<organism evidence="1 2">
    <name type="scientific">Mesorhizobium retamae</name>
    <dbReference type="NCBI Taxonomy" id="2912854"/>
    <lineage>
        <taxon>Bacteria</taxon>
        <taxon>Pseudomonadati</taxon>
        <taxon>Pseudomonadota</taxon>
        <taxon>Alphaproteobacteria</taxon>
        <taxon>Hyphomicrobiales</taxon>
        <taxon>Phyllobacteriaceae</taxon>
        <taxon>Mesorhizobium</taxon>
    </lineage>
</organism>
<comment type="caution">
    <text evidence="1">The sequence shown here is derived from an EMBL/GenBank/DDBJ whole genome shotgun (WGS) entry which is preliminary data.</text>
</comment>
<keyword evidence="2" id="KW-1185">Reference proteome</keyword>
<dbReference type="Proteomes" id="UP001201701">
    <property type="component" value="Unassembled WGS sequence"/>
</dbReference>
<gene>
    <name evidence="1" type="ORF">L4923_06665</name>
</gene>
<evidence type="ECO:0000313" key="1">
    <source>
        <dbReference type="EMBL" id="MCG7504703.1"/>
    </source>
</evidence>
<reference evidence="1 2" key="1">
    <citation type="submission" date="2022-02" db="EMBL/GenBank/DDBJ databases">
        <title>Draft genome sequence of Mezorhizobium retamae strain IRAMC:0171 isolated from Retama raetam nodules.</title>
        <authorList>
            <person name="Bengaied R."/>
            <person name="Sbissi I."/>
            <person name="Huber K."/>
            <person name="Ghodbane F."/>
            <person name="Nouioui I."/>
            <person name="Tarhouni M."/>
            <person name="Gtari M."/>
        </authorList>
    </citation>
    <scope>NUCLEOTIDE SEQUENCE [LARGE SCALE GENOMIC DNA]</scope>
    <source>
        <strain evidence="1 2">IRAMC:0171</strain>
    </source>
</reference>